<dbReference type="OrthoDB" id="4120742at2759"/>
<feature type="compositionally biased region" description="Polar residues" evidence="1">
    <location>
        <begin position="128"/>
        <end position="138"/>
    </location>
</feature>
<name>A0A178ZQF9_9EURO</name>
<proteinExistence type="predicted"/>
<organism evidence="2 3">
    <name type="scientific">Fonsecaea erecta</name>
    <dbReference type="NCBI Taxonomy" id="1367422"/>
    <lineage>
        <taxon>Eukaryota</taxon>
        <taxon>Fungi</taxon>
        <taxon>Dikarya</taxon>
        <taxon>Ascomycota</taxon>
        <taxon>Pezizomycotina</taxon>
        <taxon>Eurotiomycetes</taxon>
        <taxon>Chaetothyriomycetidae</taxon>
        <taxon>Chaetothyriales</taxon>
        <taxon>Herpotrichiellaceae</taxon>
        <taxon>Fonsecaea</taxon>
    </lineage>
</organism>
<keyword evidence="3" id="KW-1185">Reference proteome</keyword>
<dbReference type="RefSeq" id="XP_018694612.1">
    <property type="nucleotide sequence ID" value="XM_018834962.1"/>
</dbReference>
<feature type="compositionally biased region" description="Polar residues" evidence="1">
    <location>
        <begin position="60"/>
        <end position="78"/>
    </location>
</feature>
<evidence type="ECO:0000313" key="2">
    <source>
        <dbReference type="EMBL" id="OAP61245.1"/>
    </source>
</evidence>
<feature type="region of interest" description="Disordered" evidence="1">
    <location>
        <begin position="41"/>
        <end position="99"/>
    </location>
</feature>
<evidence type="ECO:0000313" key="3">
    <source>
        <dbReference type="Proteomes" id="UP000078343"/>
    </source>
</evidence>
<gene>
    <name evidence="2" type="ORF">AYL99_03446</name>
</gene>
<dbReference type="EMBL" id="LVYI01000003">
    <property type="protein sequence ID" value="OAP61245.1"/>
    <property type="molecule type" value="Genomic_DNA"/>
</dbReference>
<dbReference type="PANTHER" id="PTHR37540:SF5">
    <property type="entry name" value="TRANSCRIPTION FACTOR DOMAIN-CONTAINING PROTEIN"/>
    <property type="match status" value="1"/>
</dbReference>
<dbReference type="Proteomes" id="UP000078343">
    <property type="component" value="Unassembled WGS sequence"/>
</dbReference>
<comment type="caution">
    <text evidence="2">The sequence shown here is derived from an EMBL/GenBank/DDBJ whole genome shotgun (WGS) entry which is preliminary data.</text>
</comment>
<feature type="region of interest" description="Disordered" evidence="1">
    <location>
        <begin position="121"/>
        <end position="158"/>
    </location>
</feature>
<sequence>MEGNSPHDRPGKNYLFVVKNAENIRGRRDKDEAFAINSHVATHKEREKRRRAKVLKDETLFNTGAPTGQRSGNSSTTPDPVESKEAVLHGDDEGQGSRTAHVSKWRVRLVGGRRRLAESQLLPLSAKRSAQSPGSSRSPRAERGFPTRANDVQPQETYRHCDVEPNPLTLLGNGSSDPFAAAALPINALDNNLIQFWELRFMRSLWPSGISAASSKAARSAWVEELREAIASQVQLHAMFAGASIYVSRIMHQSPLKSKILSTALRHKIACLSSLQGLVNGRALGINTLKGAYLAAMMHFFAGEFPESRTHSEAVRLLVAEGGGLGQLPWTLVLRIVLMDNLSSHLFMRPPSFAIWEWDPGPWNQQPFANSQRVLDVARAQSRDMPLLKGEAIFHKSLDSSLRHYLAGHREILLSRHIAQALNPNDGGGCDTNASDTKTADAIQSWVHVRRYAVSAFCMLMYHDIVDRYSRYTNMSARRRLEYELEKSLCLAFEYCQRTIFVFSWERIAMYIPFHHLRAELTLVLQHLSELERLEEYGEVLLYLFFVGAVAEELGDRFFTDESRDRGLSEGWFSRHMAALGGKIGVFEFENSKRLFQLFLYDAPVLDPVLETLLAKRDIFLRDAPDLPL</sequence>
<evidence type="ECO:0000256" key="1">
    <source>
        <dbReference type="SAM" id="MobiDB-lite"/>
    </source>
</evidence>
<dbReference type="GeneID" id="30007616"/>
<feature type="compositionally biased region" description="Basic and acidic residues" evidence="1">
    <location>
        <begin position="81"/>
        <end position="92"/>
    </location>
</feature>
<reference evidence="2 3" key="1">
    <citation type="submission" date="2016-04" db="EMBL/GenBank/DDBJ databases">
        <title>Draft genome of Fonsecaea erecta CBS 125763.</title>
        <authorList>
            <person name="Weiss V.A."/>
            <person name="Vicente V.A."/>
            <person name="Raittz R.T."/>
            <person name="Moreno L.F."/>
            <person name="De Souza E.M."/>
            <person name="Pedrosa F.O."/>
            <person name="Steffens M.B."/>
            <person name="Faoro H."/>
            <person name="Tadra-Sfeir M.Z."/>
            <person name="Najafzadeh M.J."/>
            <person name="Felipe M.S."/>
            <person name="Teixeira M."/>
            <person name="Sun J."/>
            <person name="Xi L."/>
            <person name="Gomes R."/>
            <person name="De Azevedo C.M."/>
            <person name="Salgado C.G."/>
            <person name="Da Silva M.B."/>
            <person name="Nascimento M.F."/>
            <person name="Queiroz-Telles F."/>
            <person name="Attili D.S."/>
            <person name="Gorbushina A."/>
        </authorList>
    </citation>
    <scope>NUCLEOTIDE SEQUENCE [LARGE SCALE GENOMIC DNA]</scope>
    <source>
        <strain evidence="2 3">CBS 125763</strain>
    </source>
</reference>
<accession>A0A178ZQF9</accession>
<dbReference type="PANTHER" id="PTHR37540">
    <property type="entry name" value="TRANSCRIPTION FACTOR (ACR-2), PUTATIVE-RELATED-RELATED"/>
    <property type="match status" value="1"/>
</dbReference>
<dbReference type="AlphaFoldDB" id="A0A178ZQF9"/>
<protein>
    <submittedName>
        <fullName evidence="2">Uncharacterized protein</fullName>
    </submittedName>
</protein>